<dbReference type="InterPro" id="IPR038071">
    <property type="entry name" value="UROD/MetE-like_sf"/>
</dbReference>
<dbReference type="InterPro" id="IPR000366">
    <property type="entry name" value="GPCR_STE2"/>
</dbReference>
<dbReference type="PANTHER" id="PTHR43844">
    <property type="entry name" value="METHIONINE SYNTHASE"/>
    <property type="match status" value="1"/>
</dbReference>
<dbReference type="CDD" id="cd03311">
    <property type="entry name" value="CIMS_C_terminal_like"/>
    <property type="match status" value="1"/>
</dbReference>
<evidence type="ECO:0000259" key="2">
    <source>
        <dbReference type="Pfam" id="PF01717"/>
    </source>
</evidence>
<dbReference type="InterPro" id="IPR002629">
    <property type="entry name" value="Met_Synth_C/arc"/>
</dbReference>
<feature type="transmembrane region" description="Helical" evidence="1">
    <location>
        <begin position="127"/>
        <end position="153"/>
    </location>
</feature>
<organism evidence="3 4">
    <name type="scientific">Didymella heteroderae</name>
    <dbReference type="NCBI Taxonomy" id="1769908"/>
    <lineage>
        <taxon>Eukaryota</taxon>
        <taxon>Fungi</taxon>
        <taxon>Dikarya</taxon>
        <taxon>Ascomycota</taxon>
        <taxon>Pezizomycotina</taxon>
        <taxon>Dothideomycetes</taxon>
        <taxon>Pleosporomycetidae</taxon>
        <taxon>Pleosporales</taxon>
        <taxon>Pleosporineae</taxon>
        <taxon>Didymellaceae</taxon>
        <taxon>Didymella</taxon>
    </lineage>
</organism>
<feature type="transmembrane region" description="Helical" evidence="1">
    <location>
        <begin position="54"/>
        <end position="73"/>
    </location>
</feature>
<dbReference type="Pfam" id="PF02116">
    <property type="entry name" value="STE2"/>
    <property type="match status" value="1"/>
</dbReference>
<feature type="transmembrane region" description="Helical" evidence="1">
    <location>
        <begin position="85"/>
        <end position="107"/>
    </location>
</feature>
<dbReference type="GO" id="GO:0009086">
    <property type="term" value="P:methionine biosynthetic process"/>
    <property type="evidence" value="ECO:0007669"/>
    <property type="project" value="InterPro"/>
</dbReference>
<dbReference type="GO" id="GO:0003871">
    <property type="term" value="F:5-methyltetrahydropteroyltriglutamate-homocysteine S-methyltransferase activity"/>
    <property type="evidence" value="ECO:0007669"/>
    <property type="project" value="InterPro"/>
</dbReference>
<feature type="transmembrane region" description="Helical" evidence="1">
    <location>
        <begin position="247"/>
        <end position="268"/>
    </location>
</feature>
<reference evidence="3" key="1">
    <citation type="submission" date="2019-04" db="EMBL/GenBank/DDBJ databases">
        <title>Sequencing of skin fungus with MAO and IRED activity.</title>
        <authorList>
            <person name="Marsaioli A.J."/>
            <person name="Bonatto J.M.C."/>
            <person name="Reis Junior O."/>
        </authorList>
    </citation>
    <scope>NUCLEOTIDE SEQUENCE</scope>
    <source>
        <strain evidence="3">28M1</strain>
    </source>
</reference>
<comment type="caution">
    <text evidence="3">The sequence shown here is derived from an EMBL/GenBank/DDBJ whole genome shotgun (WGS) entry which is preliminary data.</text>
</comment>
<sequence length="744" mass="82860">MAEVAPAAPAVPFDPTAFHPQHQNLTMYAPDGSIIYSDMDFLDSTRLYTARFGISYGAQIGASFTLLIVLLLLTRSKKRKSAIFILNALCLFLNIWRCIFTACFLTGGFMHPYDLMSGFYSASTKDVAFSVTSNVLSFLVTTLVMASLSLQVWVACVTTSNLQRFLVMGVTTAMALVSVGIKFAFMILSNTATVELVNRGVDKVSASSWITQAVAVILYSCVFTWKLGYAIIQRRRLKMLQFGPMQIVFIMGCQTMTIPAILSALQFYQPILEEVPEIGALVITSLCIFLPLSAIWAGVANDSAIAYRGHDAHHHLINSKFGNGSPATATSDSTTAFDKSRQMSCSTCSYAKKGGYFDVSDHSPAGKRSIGDYDIQIDREYTLAPLEDKAIQDIVKTQLDLGFCGISDGEYRRHMFWGTFWPALEGMDEVQNPPLDTFRAYVPDIAAFLESGHQPGESVYCTGKIKHTGESTYVSQVEYLKTLLPKERWGDIKLTLAAPNWYHLRYVDGKAYPKDVYANDKEYFADVAKAYQVELDILYKAGLRNVQFDDPNLAYFCSEKMLSGWKDDENNSVSADELFDLYIQLYNDCISNVPSDMHVGVHLCRGNFVNSRHFSEGGYDRIATKLFQHMDVHTYYLEYDTPRAGGFEPLAHLPKNKSVILGVVTSKFPELEDKEELKQRIYAAADVMAKGQGETREEALKRAGVSPQCGFASHAEGNLIDIEGMRKKLKLVREVADEIWPGEA</sequence>
<keyword evidence="4" id="KW-1185">Reference proteome</keyword>
<evidence type="ECO:0000313" key="3">
    <source>
        <dbReference type="EMBL" id="KAF3047020.1"/>
    </source>
</evidence>
<dbReference type="Gene3D" id="1.10.287.920">
    <property type="entry name" value="Pheromone alpha factor receptor"/>
    <property type="match status" value="1"/>
</dbReference>
<dbReference type="Gene3D" id="3.20.20.210">
    <property type="match status" value="1"/>
</dbReference>
<feature type="domain" description="Cobalamin-independent methionine synthase MetE C-terminal/archaeal" evidence="2">
    <location>
        <begin position="521"/>
        <end position="716"/>
    </location>
</feature>
<dbReference type="Pfam" id="PF01717">
    <property type="entry name" value="Meth_synt_2"/>
    <property type="match status" value="1"/>
</dbReference>
<feature type="transmembrane region" description="Helical" evidence="1">
    <location>
        <begin position="280"/>
        <end position="299"/>
    </location>
</feature>
<dbReference type="AlphaFoldDB" id="A0A9P5C4T1"/>
<dbReference type="GO" id="GO:0008270">
    <property type="term" value="F:zinc ion binding"/>
    <property type="evidence" value="ECO:0007669"/>
    <property type="project" value="InterPro"/>
</dbReference>
<dbReference type="PRINTS" id="PR00250">
    <property type="entry name" value="GPCRSTE2"/>
</dbReference>
<proteinExistence type="predicted"/>
<accession>A0A9P5C4T1</accession>
<keyword evidence="1" id="KW-1133">Transmembrane helix</keyword>
<name>A0A9P5C4T1_9PLEO</name>
<dbReference type="OrthoDB" id="7772923at2759"/>
<dbReference type="Proteomes" id="UP000758155">
    <property type="component" value="Unassembled WGS sequence"/>
</dbReference>
<protein>
    <recommendedName>
        <fullName evidence="2">Cobalamin-independent methionine synthase MetE C-terminal/archaeal domain-containing protein</fullName>
    </recommendedName>
</protein>
<dbReference type="GO" id="GO:0004932">
    <property type="term" value="F:mating-type factor pheromone receptor activity"/>
    <property type="evidence" value="ECO:0007669"/>
    <property type="project" value="InterPro"/>
</dbReference>
<dbReference type="CDD" id="cd14939">
    <property type="entry name" value="7tmD_STE2"/>
    <property type="match status" value="1"/>
</dbReference>
<gene>
    <name evidence="3" type="ORF">E8E12_010478</name>
</gene>
<keyword evidence="1" id="KW-0472">Membrane</keyword>
<feature type="transmembrane region" description="Helical" evidence="1">
    <location>
        <begin position="209"/>
        <end position="227"/>
    </location>
</feature>
<dbReference type="PANTHER" id="PTHR43844:SF2">
    <property type="entry name" value="SYNTHASE, VITAMIN-B12 INDEPENDENT, PUTATIVE (AFU_ORTHOLOGUE AFUA_3G12060)-RELATED"/>
    <property type="match status" value="1"/>
</dbReference>
<evidence type="ECO:0000313" key="4">
    <source>
        <dbReference type="Proteomes" id="UP000758155"/>
    </source>
</evidence>
<evidence type="ECO:0000256" key="1">
    <source>
        <dbReference type="SAM" id="Phobius"/>
    </source>
</evidence>
<dbReference type="SUPFAM" id="SSF51726">
    <property type="entry name" value="UROD/MetE-like"/>
    <property type="match status" value="1"/>
</dbReference>
<keyword evidence="1" id="KW-0812">Transmembrane</keyword>
<dbReference type="InterPro" id="IPR027458">
    <property type="entry name" value="STE2_TM1-TM2_sf"/>
</dbReference>
<feature type="transmembrane region" description="Helical" evidence="1">
    <location>
        <begin position="165"/>
        <end position="189"/>
    </location>
</feature>
<dbReference type="EMBL" id="SWKV01000003">
    <property type="protein sequence ID" value="KAF3047020.1"/>
    <property type="molecule type" value="Genomic_DNA"/>
</dbReference>
<dbReference type="GO" id="GO:0016020">
    <property type="term" value="C:membrane"/>
    <property type="evidence" value="ECO:0007669"/>
    <property type="project" value="InterPro"/>
</dbReference>